<organism evidence="2 3">
    <name type="scientific">Coprinopsis marcescibilis</name>
    <name type="common">Agaric fungus</name>
    <name type="synonym">Psathyrella marcescibilis</name>
    <dbReference type="NCBI Taxonomy" id="230819"/>
    <lineage>
        <taxon>Eukaryota</taxon>
        <taxon>Fungi</taxon>
        <taxon>Dikarya</taxon>
        <taxon>Basidiomycota</taxon>
        <taxon>Agaricomycotina</taxon>
        <taxon>Agaricomycetes</taxon>
        <taxon>Agaricomycetidae</taxon>
        <taxon>Agaricales</taxon>
        <taxon>Agaricineae</taxon>
        <taxon>Psathyrellaceae</taxon>
        <taxon>Coprinopsis</taxon>
    </lineage>
</organism>
<evidence type="ECO:0000313" key="2">
    <source>
        <dbReference type="EMBL" id="TFK16932.1"/>
    </source>
</evidence>
<keyword evidence="3" id="KW-1185">Reference proteome</keyword>
<proteinExistence type="predicted"/>
<dbReference type="Proteomes" id="UP000307440">
    <property type="component" value="Unassembled WGS sequence"/>
</dbReference>
<sequence length="180" mass="20614">KYKKVADRVKPVATTLPSEYRIKRQVPPGTDPLAGLPTLPTNPPEFTPGERYTSERKEKMNINETGFLTDEEVKLIHHFMKTFEAGFAWDETEKGMFSEEWLEPIRIPTIEHIPFCLGNIPIPRGLYDNVVKILKDKIASGVYEPSTSSYRSRWFCVLKKDGKSLRLVHDLQPLNGITIK</sequence>
<feature type="region of interest" description="Disordered" evidence="1">
    <location>
        <begin position="23"/>
        <end position="51"/>
    </location>
</feature>
<evidence type="ECO:0000256" key="1">
    <source>
        <dbReference type="SAM" id="MobiDB-lite"/>
    </source>
</evidence>
<dbReference type="InterPro" id="IPR043502">
    <property type="entry name" value="DNA/RNA_pol_sf"/>
</dbReference>
<gene>
    <name evidence="2" type="ORF">FA15DRAFT_548025</name>
</gene>
<evidence type="ECO:0008006" key="4">
    <source>
        <dbReference type="Google" id="ProtNLM"/>
    </source>
</evidence>
<dbReference type="SUPFAM" id="SSF56672">
    <property type="entry name" value="DNA/RNA polymerases"/>
    <property type="match status" value="1"/>
</dbReference>
<dbReference type="AlphaFoldDB" id="A0A5C3KAQ0"/>
<feature type="non-terminal residue" evidence="2">
    <location>
        <position position="180"/>
    </location>
</feature>
<evidence type="ECO:0000313" key="3">
    <source>
        <dbReference type="Proteomes" id="UP000307440"/>
    </source>
</evidence>
<name>A0A5C3KAQ0_COPMA</name>
<dbReference type="Gene3D" id="3.10.10.10">
    <property type="entry name" value="HIV Type 1 Reverse Transcriptase, subunit A, domain 1"/>
    <property type="match status" value="1"/>
</dbReference>
<dbReference type="OrthoDB" id="5599163at2759"/>
<dbReference type="STRING" id="230819.A0A5C3KAQ0"/>
<accession>A0A5C3KAQ0</accession>
<dbReference type="EMBL" id="ML210603">
    <property type="protein sequence ID" value="TFK16932.1"/>
    <property type="molecule type" value="Genomic_DNA"/>
</dbReference>
<reference evidence="2 3" key="1">
    <citation type="journal article" date="2019" name="Nat. Ecol. Evol.">
        <title>Megaphylogeny resolves global patterns of mushroom evolution.</title>
        <authorList>
            <person name="Varga T."/>
            <person name="Krizsan K."/>
            <person name="Foldi C."/>
            <person name="Dima B."/>
            <person name="Sanchez-Garcia M."/>
            <person name="Sanchez-Ramirez S."/>
            <person name="Szollosi G.J."/>
            <person name="Szarkandi J.G."/>
            <person name="Papp V."/>
            <person name="Albert L."/>
            <person name="Andreopoulos W."/>
            <person name="Angelini C."/>
            <person name="Antonin V."/>
            <person name="Barry K.W."/>
            <person name="Bougher N.L."/>
            <person name="Buchanan P."/>
            <person name="Buyck B."/>
            <person name="Bense V."/>
            <person name="Catcheside P."/>
            <person name="Chovatia M."/>
            <person name="Cooper J."/>
            <person name="Damon W."/>
            <person name="Desjardin D."/>
            <person name="Finy P."/>
            <person name="Geml J."/>
            <person name="Haridas S."/>
            <person name="Hughes K."/>
            <person name="Justo A."/>
            <person name="Karasinski D."/>
            <person name="Kautmanova I."/>
            <person name="Kiss B."/>
            <person name="Kocsube S."/>
            <person name="Kotiranta H."/>
            <person name="LaButti K.M."/>
            <person name="Lechner B.E."/>
            <person name="Liimatainen K."/>
            <person name="Lipzen A."/>
            <person name="Lukacs Z."/>
            <person name="Mihaltcheva S."/>
            <person name="Morgado L.N."/>
            <person name="Niskanen T."/>
            <person name="Noordeloos M.E."/>
            <person name="Ohm R.A."/>
            <person name="Ortiz-Santana B."/>
            <person name="Ovrebo C."/>
            <person name="Racz N."/>
            <person name="Riley R."/>
            <person name="Savchenko A."/>
            <person name="Shiryaev A."/>
            <person name="Soop K."/>
            <person name="Spirin V."/>
            <person name="Szebenyi C."/>
            <person name="Tomsovsky M."/>
            <person name="Tulloss R.E."/>
            <person name="Uehling J."/>
            <person name="Grigoriev I.V."/>
            <person name="Vagvolgyi C."/>
            <person name="Papp T."/>
            <person name="Martin F.M."/>
            <person name="Miettinen O."/>
            <person name="Hibbett D.S."/>
            <person name="Nagy L.G."/>
        </authorList>
    </citation>
    <scope>NUCLEOTIDE SEQUENCE [LARGE SCALE GENOMIC DNA]</scope>
    <source>
        <strain evidence="2 3">CBS 121175</strain>
    </source>
</reference>
<protein>
    <recommendedName>
        <fullName evidence="4">DNA/RNA polymerase</fullName>
    </recommendedName>
</protein>
<feature type="non-terminal residue" evidence="2">
    <location>
        <position position="1"/>
    </location>
</feature>